<accession>A0A6C0UQV4</accession>
<evidence type="ECO:0000313" key="2">
    <source>
        <dbReference type="Proteomes" id="UP000465846"/>
    </source>
</evidence>
<dbReference type="EMBL" id="CP048739">
    <property type="protein sequence ID" value="QIB75328.1"/>
    <property type="molecule type" value="Genomic_DNA"/>
</dbReference>
<protein>
    <submittedName>
        <fullName evidence="1">Uncharacterized protein</fullName>
    </submittedName>
</protein>
<dbReference type="GeneID" id="44080564"/>
<dbReference type="AlphaFoldDB" id="A0A6C0UQV4"/>
<reference evidence="1 2" key="1">
    <citation type="submission" date="2020-02" db="EMBL/GenBank/DDBJ databases">
        <title>Whole genome sequence of Halogeometricum borinquense strain wsp4.</title>
        <authorList>
            <person name="Verma D.K."/>
            <person name="Gopal K."/>
            <person name="Prasad E.S."/>
        </authorList>
    </citation>
    <scope>NUCLEOTIDE SEQUENCE [LARGE SCALE GENOMIC DNA]</scope>
    <source>
        <strain evidence="2">wsp4</strain>
    </source>
</reference>
<dbReference type="RefSeq" id="WP_163487108.1">
    <property type="nucleotide sequence ID" value="NZ_CP048739.1"/>
</dbReference>
<sequence>MTGFTVRLDEETVEVEAGETVAEFRERFGRDPDGAIDVLDKEGDPWRYLYPEYVIQEHMPSGHRVVFYEDGSEAY</sequence>
<name>A0A6C0UQV4_9EURY</name>
<gene>
    <name evidence="1" type="ORF">G3I44_14145</name>
</gene>
<organism evidence="1 2">
    <name type="scientific">Halogeometricum borinquense</name>
    <dbReference type="NCBI Taxonomy" id="60847"/>
    <lineage>
        <taxon>Archaea</taxon>
        <taxon>Methanobacteriati</taxon>
        <taxon>Methanobacteriota</taxon>
        <taxon>Stenosarchaea group</taxon>
        <taxon>Halobacteria</taxon>
        <taxon>Halobacteriales</taxon>
        <taxon>Haloferacaceae</taxon>
        <taxon>Halogeometricum</taxon>
    </lineage>
</organism>
<dbReference type="Proteomes" id="UP000465846">
    <property type="component" value="Chromosome"/>
</dbReference>
<proteinExistence type="predicted"/>
<evidence type="ECO:0000313" key="1">
    <source>
        <dbReference type="EMBL" id="QIB75328.1"/>
    </source>
</evidence>